<dbReference type="PANTHER" id="PTHR10628">
    <property type="entry name" value="SIALIDASE"/>
    <property type="match status" value="1"/>
</dbReference>
<dbReference type="InterPro" id="IPR013320">
    <property type="entry name" value="ConA-like_dom_sf"/>
</dbReference>
<dbReference type="Gene3D" id="3.40.50.1110">
    <property type="entry name" value="SGNH hydrolase"/>
    <property type="match status" value="3"/>
</dbReference>
<dbReference type="SUPFAM" id="SSF52266">
    <property type="entry name" value="SGNH hydrolase"/>
    <property type="match status" value="3"/>
</dbReference>
<feature type="domain" description="Sialate O-acetylesterase" evidence="6">
    <location>
        <begin position="35"/>
        <end position="277"/>
    </location>
</feature>
<name>A0ABN6H1G5_9BACT</name>
<dbReference type="InterPro" id="IPR013830">
    <property type="entry name" value="SGNH_hydro"/>
</dbReference>
<evidence type="ECO:0000256" key="4">
    <source>
        <dbReference type="ARBA" id="ARBA00022801"/>
    </source>
</evidence>
<dbReference type="Gene3D" id="2.120.10.10">
    <property type="match status" value="1"/>
</dbReference>
<keyword evidence="4" id="KW-0378">Hydrolase</keyword>
<evidence type="ECO:0000259" key="6">
    <source>
        <dbReference type="Pfam" id="PF03629"/>
    </source>
</evidence>
<evidence type="ECO:0000256" key="5">
    <source>
        <dbReference type="SAM" id="SignalP"/>
    </source>
</evidence>
<feature type="domain" description="SGNH hydrolase-type esterase" evidence="8">
    <location>
        <begin position="400"/>
        <end position="536"/>
    </location>
</feature>
<dbReference type="Proteomes" id="UP001374893">
    <property type="component" value="Chromosome"/>
</dbReference>
<evidence type="ECO:0000313" key="10">
    <source>
        <dbReference type="Proteomes" id="UP001374893"/>
    </source>
</evidence>
<evidence type="ECO:0000256" key="2">
    <source>
        <dbReference type="ARBA" id="ARBA00009348"/>
    </source>
</evidence>
<proteinExistence type="inferred from homology"/>
<dbReference type="InterPro" id="IPR005181">
    <property type="entry name" value="SASA"/>
</dbReference>
<comment type="catalytic activity">
    <reaction evidence="1">
        <text>Hydrolysis of alpha-(2-&gt;3)-, alpha-(2-&gt;6)-, alpha-(2-&gt;8)- glycosidic linkages of terminal sialic acid residues in oligosaccharides, glycoproteins, glycolipids, colominic acid and synthetic substrates.</text>
        <dbReference type="EC" id="3.2.1.18"/>
    </reaction>
</comment>
<keyword evidence="5" id="KW-0732">Signal</keyword>
<organism evidence="9 10">
    <name type="scientific">Haloferula helveola</name>
    <dbReference type="NCBI Taxonomy" id="490095"/>
    <lineage>
        <taxon>Bacteria</taxon>
        <taxon>Pseudomonadati</taxon>
        <taxon>Verrucomicrobiota</taxon>
        <taxon>Verrucomicrobiia</taxon>
        <taxon>Verrucomicrobiales</taxon>
        <taxon>Verrucomicrobiaceae</taxon>
        <taxon>Haloferula</taxon>
    </lineage>
</organism>
<reference evidence="9 10" key="1">
    <citation type="submission" date="2021-06" db="EMBL/GenBank/DDBJ databases">
        <title>Complete genome of Haloferula helveola possessing various polysaccharide degrading enzymes.</title>
        <authorList>
            <person name="Takami H."/>
            <person name="Huang C."/>
            <person name="Hamasaki K."/>
        </authorList>
    </citation>
    <scope>NUCLEOTIDE SEQUENCE [LARGE SCALE GENOMIC DNA]</scope>
    <source>
        <strain evidence="9 10">CN-1</strain>
    </source>
</reference>
<feature type="chain" id="PRO_5046180648" description="exo-alpha-sialidase" evidence="5">
    <location>
        <begin position="32"/>
        <end position="1917"/>
    </location>
</feature>
<protein>
    <recommendedName>
        <fullName evidence="3">exo-alpha-sialidase</fullName>
        <ecNumber evidence="3">3.2.1.18</ecNumber>
    </recommendedName>
</protein>
<evidence type="ECO:0000256" key="1">
    <source>
        <dbReference type="ARBA" id="ARBA00000427"/>
    </source>
</evidence>
<evidence type="ECO:0000259" key="7">
    <source>
        <dbReference type="Pfam" id="PF13088"/>
    </source>
</evidence>
<dbReference type="Pfam" id="PF13088">
    <property type="entry name" value="BNR_2"/>
    <property type="match status" value="1"/>
</dbReference>
<dbReference type="Pfam" id="PF13472">
    <property type="entry name" value="Lipase_GDSL_2"/>
    <property type="match status" value="1"/>
</dbReference>
<dbReference type="SUPFAM" id="SSF50939">
    <property type="entry name" value="Sialidases"/>
    <property type="match status" value="1"/>
</dbReference>
<dbReference type="RefSeq" id="WP_338687545.1">
    <property type="nucleotide sequence ID" value="NZ_AP024702.1"/>
</dbReference>
<dbReference type="PANTHER" id="PTHR10628:SF30">
    <property type="entry name" value="EXO-ALPHA-SIALIDASE"/>
    <property type="match status" value="1"/>
</dbReference>
<sequence>MRLFNMRLRRPAPLAALTLAVCLTVCSAVRAEHYRVFVLTGQSNSLGTTNGSEADVTPGTDPADSRLRFFWHNVADASTSLGDSGGMFSDLQSQQGGYYPGSSTHWGPEIGFGRTLVRAGVENVAIIKASRGGGGNTNWSKAATGHMYSHVVSTVGTATSALSGEGHTFEIAGLLYLQGESDNASEADVAGTRFKELVDNLRTDLPNAASMRAVIGGIAASGGTRDTVRARHEAIATATSYIDFFPNLDLQAEVTDGLHFNKAAKLRIGERFAQAFLDNGTVDRRYGKLTFIGDSITQGGNGDHPSYRYLVFKRLAEKGVPIDAATGYRFTGSVTGPQTTPTLTTPDVNGQTFENVHDGHYGWRASWINGRIRLPANRRSNNRGEGTLLNWTGQAAPQTYGISGPDLTVAYPDPTATGTGNTGTTYTPDTVSIMIGINDLGDDPSSAVQVIADIGTLVDQLRSANPNVRIFIHQLLHTNQTQAMRDGVDAVNGQLQSLADTKNASSATSPVWIIDASTGFDPVTMTYDNVHPNAAGEVHVGDRIAAALGVIESPMPSASALPPHLERDSSAFDTTFEGNEIWDGSGYVNNWSRTGTLTESLPTATDLRIIHPSTNGRWIEGTNAGWSAAAAGSWTFEARLNFNSNANGFALWLGTGSKRIIIEIHGDRTQDNGGETFNVAQNNIDGAFHAFRVIHDADAAKYHVFHDNVRLTPLEGVDYDQTATDNRLILGDYTSGTFGNGFDTTIDHVSFTPGTWLPAGVDTDGNGMPDAWEYQYFSNLTGTDPYGDPDDDGSGNLEEFQNGTDPLVADTLTSNLPVFLIAGAGNALGSPSTTVLNSTPVGSHPAEQSGGVWFHDGSGWSTLSNAPDGSFGPEIGFARMLWDAGAREFGIVKSAVASGGNTLWIQGDPAGTAYDGLVSVATAASSSPPGDFEGLTFRSLIYLQGEDNDSSEAAAADARFSDLLDNLKTDISGASTLTGIIGEIAGSGSDRDTTRSLLASLAASRSDIGFASASGASTHNIDGLEIHYDADSLLLIGARTAAEAFDMGVLPAPLPAWANVHAWFVADHGREFAGNGTVARLGNLRNGSGNRDLARTVGLPPAPRPVTSGAGGPREALRFDGTNDLWANSSTEFGTIAGPRSVAILCRVTSEDGGFLFDGSTGTGKTRAKVDAGNWQVGCSTSGMAWNGAEETSVARDTGVWQQHVFTYDSDGSGGTDITHWIDGAQVATLNDSQSANLGGFILGSNGGSPFTRKSTDIAEVVIFNTALDAAAIAELTTDWDTGWGEIAGPPFSASVSQNPRDVARFGQHDLLEIEIGNDLAASTTLEQVEIQLSPGTRESVTDVSLVGEDGTLLGTISEPATDLLTFSPSLVLADELQTVRIAVTPKRYAALGTTLDASVINLTFSGSNAGTLVPTNADPAGELTLALVPLFSDVRTSGEGGVNTYRIPGIVCDGDGVLHSVYDHRYAGGSDLPADVDVGYARSTDGGATWSASQVILDYDSSVPGSAGNGVGDPCILWDPITDTLWVAALWSFGNNGYNGSGPGTDPADTGQYVLTKSTDGGATWSAPINITVPVKDDPNWRLIFQGPGHGLAMRDGTLVFPSQYRDASGTVRVCSVFSTDHGATWDFGSGVPTSSPQTNENTVCELDDGRLLFSMRTPAGSNGQRAWIRYQPGGATPMRDGSWESLFRLPSVPDPVCQGSVIQWTSTHRGDPSEWVLFGNPGSSSSRINYTLRISADGGDSWPVSRLLYGGSSAYSSLCILPDRSIGILFEKDNYTRITFARVEEAWLLDPATDSDGDSMPDSWEILMGLDPATDDSLLDPDGDGQTNAFEHEAGTHPLDASSFFALSSYGVGGSIDLEWHSVPGRSYAIEESTTLGAWQDVAGFERIQATSNLTATSIPLTGDPRRFVRVRALR</sequence>
<dbReference type="CDD" id="cd15482">
    <property type="entry name" value="Sialidase_non-viral"/>
    <property type="match status" value="1"/>
</dbReference>
<dbReference type="InterPro" id="IPR026856">
    <property type="entry name" value="Sialidase_fam"/>
</dbReference>
<comment type="similarity">
    <text evidence="2">Belongs to the glycosyl hydrolase 33 family.</text>
</comment>
<dbReference type="EC" id="3.2.1.18" evidence="3"/>
<dbReference type="InterPro" id="IPR036278">
    <property type="entry name" value="Sialidase_sf"/>
</dbReference>
<dbReference type="InterPro" id="IPR011040">
    <property type="entry name" value="Sialidase"/>
</dbReference>
<dbReference type="Gene3D" id="2.60.120.200">
    <property type="match status" value="1"/>
</dbReference>
<evidence type="ECO:0000313" key="9">
    <source>
        <dbReference type="EMBL" id="BCX46164.1"/>
    </source>
</evidence>
<keyword evidence="10" id="KW-1185">Reference proteome</keyword>
<evidence type="ECO:0000256" key="3">
    <source>
        <dbReference type="ARBA" id="ARBA00012733"/>
    </source>
</evidence>
<dbReference type="Pfam" id="PF03629">
    <property type="entry name" value="SASA"/>
    <property type="match status" value="2"/>
</dbReference>
<feature type="domain" description="Sialate O-acetylesterase" evidence="6">
    <location>
        <begin position="870"/>
        <end position="1044"/>
    </location>
</feature>
<dbReference type="EMBL" id="AP024702">
    <property type="protein sequence ID" value="BCX46164.1"/>
    <property type="molecule type" value="Genomic_DNA"/>
</dbReference>
<gene>
    <name evidence="9" type="ORF">HAHE_00720</name>
</gene>
<evidence type="ECO:0000259" key="8">
    <source>
        <dbReference type="Pfam" id="PF13472"/>
    </source>
</evidence>
<dbReference type="SUPFAM" id="SSF49899">
    <property type="entry name" value="Concanavalin A-like lectins/glucanases"/>
    <property type="match status" value="1"/>
</dbReference>
<accession>A0ABN6H1G5</accession>
<feature type="domain" description="Sialidase" evidence="7">
    <location>
        <begin position="1472"/>
        <end position="1765"/>
    </location>
</feature>
<feature type="signal peptide" evidence="5">
    <location>
        <begin position="1"/>
        <end position="31"/>
    </location>
</feature>
<dbReference type="InterPro" id="IPR036514">
    <property type="entry name" value="SGNH_hydro_sf"/>
</dbReference>